<keyword evidence="2" id="KW-1185">Reference proteome</keyword>
<dbReference type="Ensembl" id="ENSSOCT00000015306.1">
    <property type="protein sequence ID" value="ENSSOCP00000014920.1"/>
    <property type="gene ID" value="ENSSOCG00000011258.1"/>
</dbReference>
<reference evidence="1" key="2">
    <citation type="submission" date="2025-09" db="UniProtKB">
        <authorList>
            <consortium name="Ensembl"/>
        </authorList>
    </citation>
    <scope>IDENTIFICATION</scope>
</reference>
<protein>
    <submittedName>
        <fullName evidence="1">Uncharacterized protein</fullName>
    </submittedName>
</protein>
<sequence>IRYGAWYLDPKMWRKQKVDEPLKAPEVLDSAVVQGVNRRSSKSRQVLLQLLGLLRCRFSFLFIKKLLHLHAYYTVKWEDVVHALEGSPSKYKTEELKVTKIMPQATDW</sequence>
<accession>A0A8D0FGE5</accession>
<proteinExistence type="predicted"/>
<dbReference type="Proteomes" id="UP000694551">
    <property type="component" value="Unplaced"/>
</dbReference>
<name>A0A8D0FGE5_STROC</name>
<evidence type="ECO:0000313" key="2">
    <source>
        <dbReference type="Proteomes" id="UP000694551"/>
    </source>
</evidence>
<reference evidence="1" key="1">
    <citation type="submission" date="2025-08" db="UniProtKB">
        <authorList>
            <consortium name="Ensembl"/>
        </authorList>
    </citation>
    <scope>IDENTIFICATION</scope>
</reference>
<organism evidence="1 2">
    <name type="scientific">Strix occidentalis caurina</name>
    <name type="common">northern spotted owl</name>
    <dbReference type="NCBI Taxonomy" id="311401"/>
    <lineage>
        <taxon>Eukaryota</taxon>
        <taxon>Metazoa</taxon>
        <taxon>Chordata</taxon>
        <taxon>Craniata</taxon>
        <taxon>Vertebrata</taxon>
        <taxon>Euteleostomi</taxon>
        <taxon>Archelosauria</taxon>
        <taxon>Archosauria</taxon>
        <taxon>Dinosauria</taxon>
        <taxon>Saurischia</taxon>
        <taxon>Theropoda</taxon>
        <taxon>Coelurosauria</taxon>
        <taxon>Aves</taxon>
        <taxon>Neognathae</taxon>
        <taxon>Neoaves</taxon>
        <taxon>Telluraves</taxon>
        <taxon>Strigiformes</taxon>
        <taxon>Strigidae</taxon>
        <taxon>Strix</taxon>
    </lineage>
</organism>
<dbReference type="AlphaFoldDB" id="A0A8D0FGE5"/>
<evidence type="ECO:0000313" key="1">
    <source>
        <dbReference type="Ensembl" id="ENSSOCP00000014920.1"/>
    </source>
</evidence>